<reference evidence="1 2" key="1">
    <citation type="journal article" date="2014" name="Genome Biol. Evol.">
        <title>Comparative genomics and transcriptomics analyses reveal divergent lifestyle features of nematode endoparasitic fungus Hirsutella minnesotensis.</title>
        <authorList>
            <person name="Lai Y."/>
            <person name="Liu K."/>
            <person name="Zhang X."/>
            <person name="Zhang X."/>
            <person name="Li K."/>
            <person name="Wang N."/>
            <person name="Shu C."/>
            <person name="Wu Y."/>
            <person name="Wang C."/>
            <person name="Bushley K.E."/>
            <person name="Xiang M."/>
            <person name="Liu X."/>
        </authorList>
    </citation>
    <scope>NUCLEOTIDE SEQUENCE [LARGE SCALE GENOMIC DNA]</scope>
    <source>
        <strain evidence="1 2">3608</strain>
    </source>
</reference>
<keyword evidence="2" id="KW-1185">Reference proteome</keyword>
<dbReference type="Proteomes" id="UP000054481">
    <property type="component" value="Unassembled WGS sequence"/>
</dbReference>
<sequence length="220" mass="25099">MGGYCEQPPKESPWIFCRSPSCAKCKSATESVITHKDCLRLFLRDRTEGHATIYHLWRAACRRYVWRWFWPLPPGRGSIDRAVSHASSAWALPLELLPNELQTMICKELSQHIFWRYIRAETFIYGIDAVAEDEAAVPMPLTIISAWKRGSEPRIQSQNNMPIVRLTMDSQGLLEIERLLDVPDYRASLAHGYAFIVEHVGCFQGATAYFNVSSQHSNLG</sequence>
<name>A0A0F8A434_9HYPO</name>
<protein>
    <submittedName>
        <fullName evidence="1">Uncharacterized protein</fullName>
    </submittedName>
</protein>
<accession>A0A0F8A434</accession>
<dbReference type="AlphaFoldDB" id="A0A0F8A434"/>
<gene>
    <name evidence="1" type="ORF">HIM_07647</name>
</gene>
<dbReference type="EMBL" id="KQ030540">
    <property type="protein sequence ID" value="KJZ72884.1"/>
    <property type="molecule type" value="Genomic_DNA"/>
</dbReference>
<evidence type="ECO:0000313" key="1">
    <source>
        <dbReference type="EMBL" id="KJZ72884.1"/>
    </source>
</evidence>
<evidence type="ECO:0000313" key="2">
    <source>
        <dbReference type="Proteomes" id="UP000054481"/>
    </source>
</evidence>
<dbReference type="OrthoDB" id="4927927at2759"/>
<proteinExistence type="predicted"/>
<organism evidence="1 2">
    <name type="scientific">Hirsutella minnesotensis 3608</name>
    <dbReference type="NCBI Taxonomy" id="1043627"/>
    <lineage>
        <taxon>Eukaryota</taxon>
        <taxon>Fungi</taxon>
        <taxon>Dikarya</taxon>
        <taxon>Ascomycota</taxon>
        <taxon>Pezizomycotina</taxon>
        <taxon>Sordariomycetes</taxon>
        <taxon>Hypocreomycetidae</taxon>
        <taxon>Hypocreales</taxon>
        <taxon>Ophiocordycipitaceae</taxon>
        <taxon>Hirsutella</taxon>
    </lineage>
</organism>